<evidence type="ECO:0000313" key="2">
    <source>
        <dbReference type="Proteomes" id="UP001373714"/>
    </source>
</evidence>
<dbReference type="AlphaFoldDB" id="A0AAV9VDT0"/>
<proteinExistence type="predicted"/>
<sequence>MAGHSKSSWGKRSHAHWEETISDVLKVTESLKSLSIIRALSPNLRTTDPTAQNTQNTYLDPEKIKIDGIEQTYLPRRAPPTLYPPRLDIKRLPGTGKEMASVLILQDSLKYYGKAQEIYEKNCHIRQKLLAINADTPQIGNSSSYGPEQEEDPFFEFMAQIIRLISKLLSMETPSHFDKSLTSMLEKLDIDEGFFLISLSKVHQGGELYEFLVATRRVLGEYRMMQCYHVWTPEKLAQFLKEKLGKYADLRSKTNWNKVWMAIGEERKLLSEYKKEFEDYYDDIESTRHLRSIGFSVETFLPPEKPYTPYVDDIISASNDTGIIHEYLVKEILFLAEELTTGENFIRYALMTKDLTYLSLRFEVDLAGLKIIYHGHSKPEMFFQVRNRIERFRDLLFDRDKKGYTAKSDWYIAGAKLLDIFDIPDAERRLQELDNFLEDPTILARLKEQLGLIAGSVGNRSYDEDIDFEDGDQEGVDSLALSPVDL</sequence>
<dbReference type="Proteomes" id="UP001373714">
    <property type="component" value="Unassembled WGS sequence"/>
</dbReference>
<accession>A0AAV9VDT0</accession>
<gene>
    <name evidence="1" type="ORF">TWF730_007296</name>
</gene>
<comment type="caution">
    <text evidence="1">The sequence shown here is derived from an EMBL/GenBank/DDBJ whole genome shotgun (WGS) entry which is preliminary data.</text>
</comment>
<keyword evidence="2" id="KW-1185">Reference proteome</keyword>
<reference evidence="1 2" key="1">
    <citation type="submission" date="2019-10" db="EMBL/GenBank/DDBJ databases">
        <authorList>
            <person name="Palmer J.M."/>
        </authorList>
    </citation>
    <scope>NUCLEOTIDE SEQUENCE [LARGE SCALE GENOMIC DNA]</scope>
    <source>
        <strain evidence="1 2">TWF730</strain>
    </source>
</reference>
<organism evidence="1 2">
    <name type="scientific">Orbilia blumenaviensis</name>
    <dbReference type="NCBI Taxonomy" id="1796055"/>
    <lineage>
        <taxon>Eukaryota</taxon>
        <taxon>Fungi</taxon>
        <taxon>Dikarya</taxon>
        <taxon>Ascomycota</taxon>
        <taxon>Pezizomycotina</taxon>
        <taxon>Orbiliomycetes</taxon>
        <taxon>Orbiliales</taxon>
        <taxon>Orbiliaceae</taxon>
        <taxon>Orbilia</taxon>
    </lineage>
</organism>
<dbReference type="EMBL" id="JAVHNS010000004">
    <property type="protein sequence ID" value="KAK6357940.1"/>
    <property type="molecule type" value="Genomic_DNA"/>
</dbReference>
<protein>
    <submittedName>
        <fullName evidence="1">Uncharacterized protein</fullName>
    </submittedName>
</protein>
<evidence type="ECO:0000313" key="1">
    <source>
        <dbReference type="EMBL" id="KAK6357940.1"/>
    </source>
</evidence>
<name>A0AAV9VDT0_9PEZI</name>